<comment type="caution">
    <text evidence="1">The sequence shown here is derived from an EMBL/GenBank/DDBJ whole genome shotgun (WGS) entry which is preliminary data.</text>
</comment>
<protein>
    <submittedName>
        <fullName evidence="1">Uncharacterized protein</fullName>
    </submittedName>
</protein>
<accession>A0ACB9AQ70</accession>
<reference evidence="1 2" key="2">
    <citation type="journal article" date="2022" name="Mol. Ecol. Resour.">
        <title>The genomes of chicory, endive, great burdock and yacon provide insights into Asteraceae paleo-polyploidization history and plant inulin production.</title>
        <authorList>
            <person name="Fan W."/>
            <person name="Wang S."/>
            <person name="Wang H."/>
            <person name="Wang A."/>
            <person name="Jiang F."/>
            <person name="Liu H."/>
            <person name="Zhao H."/>
            <person name="Xu D."/>
            <person name="Zhang Y."/>
        </authorList>
    </citation>
    <scope>NUCLEOTIDE SEQUENCE [LARGE SCALE GENOMIC DNA]</scope>
    <source>
        <strain evidence="2">cv. Yunnan</strain>
        <tissue evidence="1">Leaves</tissue>
    </source>
</reference>
<evidence type="ECO:0000313" key="2">
    <source>
        <dbReference type="Proteomes" id="UP001056120"/>
    </source>
</evidence>
<organism evidence="1 2">
    <name type="scientific">Smallanthus sonchifolius</name>
    <dbReference type="NCBI Taxonomy" id="185202"/>
    <lineage>
        <taxon>Eukaryota</taxon>
        <taxon>Viridiplantae</taxon>
        <taxon>Streptophyta</taxon>
        <taxon>Embryophyta</taxon>
        <taxon>Tracheophyta</taxon>
        <taxon>Spermatophyta</taxon>
        <taxon>Magnoliopsida</taxon>
        <taxon>eudicotyledons</taxon>
        <taxon>Gunneridae</taxon>
        <taxon>Pentapetalae</taxon>
        <taxon>asterids</taxon>
        <taxon>campanulids</taxon>
        <taxon>Asterales</taxon>
        <taxon>Asteraceae</taxon>
        <taxon>Asteroideae</taxon>
        <taxon>Heliantheae alliance</taxon>
        <taxon>Millerieae</taxon>
        <taxon>Smallanthus</taxon>
    </lineage>
</organism>
<gene>
    <name evidence="1" type="ORF">L1987_70933</name>
</gene>
<dbReference type="Proteomes" id="UP001056120">
    <property type="component" value="Linkage Group LG24"/>
</dbReference>
<evidence type="ECO:0000313" key="1">
    <source>
        <dbReference type="EMBL" id="KAI3712379.1"/>
    </source>
</evidence>
<name>A0ACB9AQ70_9ASTR</name>
<sequence>MTRSTLHTSDSGILGSNGDEGAMVAVVKVAVRVTTIDALKNQTVDLIFSAHPTQSVCKSLLHKPGRIRYCLAQLYARDISLDDKRSHMMLCIDKFLKVHATVRAVMTDLEHTDLELRQKKVAPKQKVRIKLRSYWVPLIEDSCKQIMDAARTTSAKTTGPVPLQTKKRIYCVLKSPRVDKDTNLLVLTKTQDFT</sequence>
<keyword evidence="2" id="KW-1185">Reference proteome</keyword>
<reference evidence="2" key="1">
    <citation type="journal article" date="2022" name="Mol. Ecol. Resour.">
        <title>The genomes of chicory, endive, great burdock and yacon provide insights into Asteraceae palaeo-polyploidization history and plant inulin production.</title>
        <authorList>
            <person name="Fan W."/>
            <person name="Wang S."/>
            <person name="Wang H."/>
            <person name="Wang A."/>
            <person name="Jiang F."/>
            <person name="Liu H."/>
            <person name="Zhao H."/>
            <person name="Xu D."/>
            <person name="Zhang Y."/>
        </authorList>
    </citation>
    <scope>NUCLEOTIDE SEQUENCE [LARGE SCALE GENOMIC DNA]</scope>
    <source>
        <strain evidence="2">cv. Yunnan</strain>
    </source>
</reference>
<dbReference type="EMBL" id="CM042041">
    <property type="protein sequence ID" value="KAI3712379.1"/>
    <property type="molecule type" value="Genomic_DNA"/>
</dbReference>
<proteinExistence type="predicted"/>